<dbReference type="EMBL" id="NIZW01000013">
    <property type="protein sequence ID" value="PHQ34139.1"/>
    <property type="molecule type" value="Genomic_DNA"/>
</dbReference>
<sequence length="81" mass="8919">MALRPPQPWTANLTHAAGATPNSMCPEELLGPHPEQPEQSARLIMEGNLTLRYHAGAEAENSAHSRPLIRVNSGTFWRTFS</sequence>
<dbReference type="Proteomes" id="UP000225740">
    <property type="component" value="Unassembled WGS sequence"/>
</dbReference>
<feature type="compositionally biased region" description="Polar residues" evidence="1">
    <location>
        <begin position="72"/>
        <end position="81"/>
    </location>
</feature>
<comment type="caution">
    <text evidence="2">The sequence shown here is derived from an EMBL/GenBank/DDBJ whole genome shotgun (WGS) entry which is preliminary data.</text>
</comment>
<keyword evidence="3" id="KW-1185">Reference proteome</keyword>
<evidence type="ECO:0000256" key="1">
    <source>
        <dbReference type="SAM" id="MobiDB-lite"/>
    </source>
</evidence>
<evidence type="ECO:0000313" key="3">
    <source>
        <dbReference type="Proteomes" id="UP000225740"/>
    </source>
</evidence>
<organism evidence="2 3">
    <name type="scientific">Rhodopirellula bahusiensis</name>
    <dbReference type="NCBI Taxonomy" id="2014065"/>
    <lineage>
        <taxon>Bacteria</taxon>
        <taxon>Pseudomonadati</taxon>
        <taxon>Planctomycetota</taxon>
        <taxon>Planctomycetia</taxon>
        <taxon>Pirellulales</taxon>
        <taxon>Pirellulaceae</taxon>
        <taxon>Rhodopirellula</taxon>
    </lineage>
</organism>
<protein>
    <submittedName>
        <fullName evidence="2">Uncharacterized protein</fullName>
    </submittedName>
</protein>
<accession>A0A2G1W672</accession>
<gene>
    <name evidence="2" type="ORF">CEE69_17545</name>
</gene>
<name>A0A2G1W672_9BACT</name>
<reference evidence="2 3" key="1">
    <citation type="submission" date="2017-06" db="EMBL/GenBank/DDBJ databases">
        <title>Description of Rhodopirellula bahusiensis sp. nov.</title>
        <authorList>
            <person name="Kizina J."/>
            <person name="Harder J."/>
        </authorList>
    </citation>
    <scope>NUCLEOTIDE SEQUENCE [LARGE SCALE GENOMIC DNA]</scope>
    <source>
        <strain evidence="2 3">SWK21</strain>
    </source>
</reference>
<feature type="region of interest" description="Disordered" evidence="1">
    <location>
        <begin position="1"/>
        <end position="38"/>
    </location>
</feature>
<dbReference type="AlphaFoldDB" id="A0A2G1W672"/>
<evidence type="ECO:0000313" key="2">
    <source>
        <dbReference type="EMBL" id="PHQ34139.1"/>
    </source>
</evidence>
<proteinExistence type="predicted"/>
<feature type="region of interest" description="Disordered" evidence="1">
    <location>
        <begin position="58"/>
        <end position="81"/>
    </location>
</feature>